<sequence length="118" mass="12542">MQVTSLQDFEGARLEQSRLVASIASVVTMNTEHFSSPSTGAARAATQASPVARSDCLTDFDGDRLTDFDGDRLADFDGDGAMDARPTHLAGLAGFPVDAQTNALERLYYGRSAGTPRN</sequence>
<evidence type="ECO:0000313" key="1">
    <source>
        <dbReference type="EMBL" id="KAE9005279.1"/>
    </source>
</evidence>
<accession>A0A6A3KE17</accession>
<dbReference type="Proteomes" id="UP000435112">
    <property type="component" value="Unassembled WGS sequence"/>
</dbReference>
<organism evidence="1 2">
    <name type="scientific">Phytophthora rubi</name>
    <dbReference type="NCBI Taxonomy" id="129364"/>
    <lineage>
        <taxon>Eukaryota</taxon>
        <taxon>Sar</taxon>
        <taxon>Stramenopiles</taxon>
        <taxon>Oomycota</taxon>
        <taxon>Peronosporomycetes</taxon>
        <taxon>Peronosporales</taxon>
        <taxon>Peronosporaceae</taxon>
        <taxon>Phytophthora</taxon>
    </lineage>
</organism>
<name>A0A6A3KE17_9STRA</name>
<gene>
    <name evidence="1" type="ORF">PR002_g16811</name>
</gene>
<proteinExistence type="predicted"/>
<comment type="caution">
    <text evidence="1">The sequence shown here is derived from an EMBL/GenBank/DDBJ whole genome shotgun (WGS) entry which is preliminary data.</text>
</comment>
<dbReference type="AlphaFoldDB" id="A0A6A3KE17"/>
<reference evidence="1 2" key="1">
    <citation type="submission" date="2018-09" db="EMBL/GenBank/DDBJ databases">
        <title>Genomic investigation of the strawberry pathogen Phytophthora fragariae indicates pathogenicity is determined by transcriptional variation in three key races.</title>
        <authorList>
            <person name="Adams T.M."/>
            <person name="Armitage A.D."/>
            <person name="Sobczyk M.K."/>
            <person name="Bates H.J."/>
            <person name="Dunwell J.M."/>
            <person name="Nellist C.F."/>
            <person name="Harrison R.J."/>
        </authorList>
    </citation>
    <scope>NUCLEOTIDE SEQUENCE [LARGE SCALE GENOMIC DNA]</scope>
    <source>
        <strain evidence="1 2">SCRP324</strain>
    </source>
</reference>
<evidence type="ECO:0000313" key="2">
    <source>
        <dbReference type="Proteomes" id="UP000435112"/>
    </source>
</evidence>
<protein>
    <submittedName>
        <fullName evidence="1">Uncharacterized protein</fullName>
    </submittedName>
</protein>
<dbReference type="EMBL" id="QXFU01001309">
    <property type="protein sequence ID" value="KAE9005279.1"/>
    <property type="molecule type" value="Genomic_DNA"/>
</dbReference>